<reference evidence="2 3" key="1">
    <citation type="submission" date="2019-08" db="EMBL/GenBank/DDBJ databases">
        <title>Deep-cultivation of Planctomycetes and their phenomic and genomic characterization uncovers novel biology.</title>
        <authorList>
            <person name="Wiegand S."/>
            <person name="Jogler M."/>
            <person name="Boedeker C."/>
            <person name="Pinto D."/>
            <person name="Vollmers J."/>
            <person name="Rivas-Marin E."/>
            <person name="Kohn T."/>
            <person name="Peeters S.H."/>
            <person name="Heuer A."/>
            <person name="Rast P."/>
            <person name="Oberbeckmann S."/>
            <person name="Bunk B."/>
            <person name="Jeske O."/>
            <person name="Meyerdierks A."/>
            <person name="Storesund J.E."/>
            <person name="Kallscheuer N."/>
            <person name="Luecker S."/>
            <person name="Lage O.M."/>
            <person name="Pohl T."/>
            <person name="Merkel B.J."/>
            <person name="Hornburger P."/>
            <person name="Mueller R.-W."/>
            <person name="Bruemmer F."/>
            <person name="Labrenz M."/>
            <person name="Spormann A.M."/>
            <person name="Op den Camp H."/>
            <person name="Overmann J."/>
            <person name="Amann R."/>
            <person name="Jetten M.S.M."/>
            <person name="Mascher T."/>
            <person name="Medema M.H."/>
            <person name="Devos D.P."/>
            <person name="Kaster A.-K."/>
            <person name="Ovreas L."/>
            <person name="Rohde M."/>
            <person name="Galperin M.Y."/>
            <person name="Jogler C."/>
        </authorList>
    </citation>
    <scope>NUCLEOTIDE SEQUENCE [LARGE SCALE GENOMIC DNA]</scope>
    <source>
        <strain evidence="2 3">FC18</strain>
    </source>
</reference>
<name>A0A5B9P5E0_9BACT</name>
<protein>
    <submittedName>
        <fullName evidence="2">ChrR Cupin-like domain protein</fullName>
    </submittedName>
</protein>
<dbReference type="CDD" id="cd06989">
    <property type="entry name" value="cupin_DRT102"/>
    <property type="match status" value="1"/>
</dbReference>
<dbReference type="Pfam" id="PF14499">
    <property type="entry name" value="DUF4437"/>
    <property type="match status" value="1"/>
</dbReference>
<keyword evidence="1" id="KW-0732">Signal</keyword>
<feature type="chain" id="PRO_5022707439" evidence="1">
    <location>
        <begin position="26"/>
        <end position="290"/>
    </location>
</feature>
<dbReference type="InterPro" id="IPR014710">
    <property type="entry name" value="RmlC-like_jellyroll"/>
</dbReference>
<proteinExistence type="predicted"/>
<keyword evidence="3" id="KW-1185">Reference proteome</keyword>
<dbReference type="InterPro" id="IPR028013">
    <property type="entry name" value="DUF4437"/>
</dbReference>
<organism evidence="2 3">
    <name type="scientific">Mariniblastus fucicola</name>
    <dbReference type="NCBI Taxonomy" id="980251"/>
    <lineage>
        <taxon>Bacteria</taxon>
        <taxon>Pseudomonadati</taxon>
        <taxon>Planctomycetota</taxon>
        <taxon>Planctomycetia</taxon>
        <taxon>Pirellulales</taxon>
        <taxon>Pirellulaceae</taxon>
        <taxon>Mariniblastus</taxon>
    </lineage>
</organism>
<dbReference type="Proteomes" id="UP000322214">
    <property type="component" value="Chromosome"/>
</dbReference>
<sequence length="290" mass="31091" precursor="true">MNINNSLRTFLSVAMLFGIQTIASAQVATSTEPQNASTSTVEIVTAKDINWQALNPKRGDKGPRAGTLWGDQTGDQASGFLVKFVDGFSSPPHIHNITYRGIVLEGNVHNDDPAAKPMWMTKGSYWTQPAGEVHITSSAGASVAYVEIQSGPYLVMPPESAFDRGERPINIDASNVMWLDAANTTWIKTGTTDKATPQLAYLFGNPNDDQPNGSYVKLPAGFSGTIKSNGKTFRAVVIEGQTSIKAGDETKSLLAGSYFGSDGEASHQVSCDAECLVYVRSEGKFEVICD</sequence>
<dbReference type="Gene3D" id="2.60.120.10">
    <property type="entry name" value="Jelly Rolls"/>
    <property type="match status" value="2"/>
</dbReference>
<dbReference type="AlphaFoldDB" id="A0A5B9P5E0"/>
<dbReference type="KEGG" id="mff:MFFC18_02330"/>
<dbReference type="SUPFAM" id="SSF51182">
    <property type="entry name" value="RmlC-like cupins"/>
    <property type="match status" value="2"/>
</dbReference>
<feature type="signal peptide" evidence="1">
    <location>
        <begin position="1"/>
        <end position="25"/>
    </location>
</feature>
<gene>
    <name evidence="2" type="ORF">MFFC18_02330</name>
</gene>
<accession>A0A5B9P5E0</accession>
<evidence type="ECO:0000313" key="3">
    <source>
        <dbReference type="Proteomes" id="UP000322214"/>
    </source>
</evidence>
<dbReference type="STRING" id="980251.GCA_001642875_04597"/>
<dbReference type="InterPro" id="IPR011051">
    <property type="entry name" value="RmlC_Cupin_sf"/>
</dbReference>
<dbReference type="RefSeq" id="WP_075082691.1">
    <property type="nucleotide sequence ID" value="NZ_CP042912.1"/>
</dbReference>
<evidence type="ECO:0000256" key="1">
    <source>
        <dbReference type="SAM" id="SignalP"/>
    </source>
</evidence>
<dbReference type="EMBL" id="CP042912">
    <property type="protein sequence ID" value="QEG20385.1"/>
    <property type="molecule type" value="Genomic_DNA"/>
</dbReference>
<evidence type="ECO:0000313" key="2">
    <source>
        <dbReference type="EMBL" id="QEG20385.1"/>
    </source>
</evidence>